<keyword evidence="5" id="KW-0571">Peptide transport</keyword>
<evidence type="ECO:0000256" key="8">
    <source>
        <dbReference type="SAM" id="Phobius"/>
    </source>
</evidence>
<dbReference type="PANTHER" id="PTHR23517">
    <property type="entry name" value="RESISTANCE PROTEIN MDTM, PUTATIVE-RELATED-RELATED"/>
    <property type="match status" value="1"/>
</dbReference>
<reference evidence="9" key="2">
    <citation type="submission" date="2022-03" db="EMBL/GenBank/DDBJ databases">
        <authorList>
            <person name="Ryngajllo M."/>
            <person name="Jacek P."/>
            <person name="Kubiak K."/>
        </authorList>
    </citation>
    <scope>NUCLEOTIDE SEQUENCE</scope>
    <source>
        <strain evidence="9">SI1</strain>
    </source>
</reference>
<evidence type="ECO:0000256" key="5">
    <source>
        <dbReference type="ARBA" id="ARBA00022856"/>
    </source>
</evidence>
<feature type="transmembrane region" description="Helical" evidence="8">
    <location>
        <begin position="446"/>
        <end position="472"/>
    </location>
</feature>
<feature type="transmembrane region" description="Helical" evidence="8">
    <location>
        <begin position="408"/>
        <end position="426"/>
    </location>
</feature>
<dbReference type="GO" id="GO:1904680">
    <property type="term" value="F:peptide transmembrane transporter activity"/>
    <property type="evidence" value="ECO:0007669"/>
    <property type="project" value="InterPro"/>
</dbReference>
<dbReference type="EMBL" id="JAIBCX010000052">
    <property type="protein sequence ID" value="MCJ8355077.1"/>
    <property type="molecule type" value="Genomic_DNA"/>
</dbReference>
<dbReference type="Gene3D" id="1.20.1250.20">
    <property type="entry name" value="MFS general substrate transporter like domains"/>
    <property type="match status" value="1"/>
</dbReference>
<feature type="transmembrane region" description="Helical" evidence="8">
    <location>
        <begin position="37"/>
        <end position="54"/>
    </location>
</feature>
<gene>
    <name evidence="9" type="ORF">K1W68_13945</name>
</gene>
<evidence type="ECO:0000313" key="10">
    <source>
        <dbReference type="Proteomes" id="UP001202887"/>
    </source>
</evidence>
<feature type="transmembrane region" description="Helical" evidence="8">
    <location>
        <begin position="371"/>
        <end position="396"/>
    </location>
</feature>
<dbReference type="NCBIfam" id="TIGR00924">
    <property type="entry name" value="yjdL_sub1_fam"/>
    <property type="match status" value="1"/>
</dbReference>
<evidence type="ECO:0000256" key="1">
    <source>
        <dbReference type="ARBA" id="ARBA00004651"/>
    </source>
</evidence>
<feature type="transmembrane region" description="Helical" evidence="8">
    <location>
        <begin position="255"/>
        <end position="272"/>
    </location>
</feature>
<dbReference type="GO" id="GO:0005886">
    <property type="term" value="C:plasma membrane"/>
    <property type="evidence" value="ECO:0007669"/>
    <property type="project" value="UniProtKB-SubCell"/>
</dbReference>
<keyword evidence="2" id="KW-0813">Transport</keyword>
<proteinExistence type="predicted"/>
<keyword evidence="4 8" id="KW-0812">Transmembrane</keyword>
<comment type="subcellular location">
    <subcellularLocation>
        <location evidence="1">Cell membrane</location>
        <topology evidence="1">Multi-pass membrane protein</topology>
    </subcellularLocation>
</comment>
<evidence type="ECO:0000256" key="7">
    <source>
        <dbReference type="ARBA" id="ARBA00023136"/>
    </source>
</evidence>
<feature type="transmembrane region" description="Helical" evidence="8">
    <location>
        <begin position="307"/>
        <end position="329"/>
    </location>
</feature>
<keyword evidence="5" id="KW-0653">Protein transport</keyword>
<evidence type="ECO:0000313" key="9">
    <source>
        <dbReference type="EMBL" id="MCJ8355077.1"/>
    </source>
</evidence>
<evidence type="ECO:0000256" key="6">
    <source>
        <dbReference type="ARBA" id="ARBA00022989"/>
    </source>
</evidence>
<evidence type="ECO:0000256" key="4">
    <source>
        <dbReference type="ARBA" id="ARBA00022692"/>
    </source>
</evidence>
<organism evidence="9 10">
    <name type="scientific">Novacetimonas hansenii</name>
    <name type="common">Komagataeibacter hansenii</name>
    <dbReference type="NCBI Taxonomy" id="436"/>
    <lineage>
        <taxon>Bacteria</taxon>
        <taxon>Pseudomonadati</taxon>
        <taxon>Pseudomonadota</taxon>
        <taxon>Alphaproteobacteria</taxon>
        <taxon>Acetobacterales</taxon>
        <taxon>Acetobacteraceae</taxon>
        <taxon>Novacetimonas</taxon>
    </lineage>
</organism>
<protein>
    <submittedName>
        <fullName evidence="9">Oligopeptide:H+ symporter</fullName>
    </submittedName>
</protein>
<feature type="transmembrane region" description="Helical" evidence="8">
    <location>
        <begin position="341"/>
        <end position="359"/>
    </location>
</feature>
<evidence type="ECO:0000256" key="2">
    <source>
        <dbReference type="ARBA" id="ARBA00022448"/>
    </source>
</evidence>
<reference evidence="9" key="1">
    <citation type="journal article" date="2021" name="Polymers (Basel)">
        <title>Highly Stretchable Bacterial Cellulose Produced by Komagataeibacter hansenii SI1.</title>
        <authorList>
            <person name="Cielecka I."/>
            <person name="Ryngajllo M."/>
            <person name="Maniukiewicz W."/>
            <person name="Bielecki S."/>
        </authorList>
    </citation>
    <scope>NUCLEOTIDE SEQUENCE</scope>
    <source>
        <strain evidence="9">SI1</strain>
    </source>
</reference>
<name>A0AAW5EW74_NOVHA</name>
<dbReference type="RefSeq" id="WP_062809304.1">
    <property type="nucleotide sequence ID" value="NZ_JAIBCX010000052.1"/>
</dbReference>
<dbReference type="Proteomes" id="UP001202887">
    <property type="component" value="Unassembled WGS sequence"/>
</dbReference>
<dbReference type="SUPFAM" id="SSF103473">
    <property type="entry name" value="MFS general substrate transporter"/>
    <property type="match status" value="2"/>
</dbReference>
<keyword evidence="6 8" id="KW-1133">Transmembrane helix</keyword>
<keyword evidence="7 8" id="KW-0472">Membrane</keyword>
<dbReference type="Pfam" id="PF00854">
    <property type="entry name" value="PTR2"/>
    <property type="match status" value="2"/>
</dbReference>
<dbReference type="InterPro" id="IPR050171">
    <property type="entry name" value="MFS_Transporters"/>
</dbReference>
<dbReference type="GO" id="GO:0015833">
    <property type="term" value="P:peptide transport"/>
    <property type="evidence" value="ECO:0007669"/>
    <property type="project" value="UniProtKB-KW"/>
</dbReference>
<accession>A0AAW5EW74</accession>
<evidence type="ECO:0000256" key="3">
    <source>
        <dbReference type="ARBA" id="ARBA00022475"/>
    </source>
</evidence>
<dbReference type="InterPro" id="IPR005279">
    <property type="entry name" value="Dipep/tripep_permease"/>
</dbReference>
<feature type="transmembrane region" description="Helical" evidence="8">
    <location>
        <begin position="12"/>
        <end position="31"/>
    </location>
</feature>
<feature type="transmembrane region" description="Helical" evidence="8">
    <location>
        <begin position="228"/>
        <end position="248"/>
    </location>
</feature>
<keyword evidence="3" id="KW-1003">Cell membrane</keyword>
<dbReference type="InterPro" id="IPR036259">
    <property type="entry name" value="MFS_trans_sf"/>
</dbReference>
<feature type="transmembrane region" description="Helical" evidence="8">
    <location>
        <begin position="154"/>
        <end position="174"/>
    </location>
</feature>
<feature type="transmembrane region" description="Helical" evidence="8">
    <location>
        <begin position="126"/>
        <end position="148"/>
    </location>
</feature>
<dbReference type="PANTHER" id="PTHR23517:SF15">
    <property type="entry name" value="PROTON-DEPENDENT OLIGOPEPTIDE FAMILY TRANSPORT PROTEIN"/>
    <property type="match status" value="1"/>
</dbReference>
<dbReference type="AlphaFoldDB" id="A0AAW5EW74"/>
<dbReference type="InterPro" id="IPR000109">
    <property type="entry name" value="POT_fam"/>
</dbReference>
<comment type="caution">
    <text evidence="9">The sequence shown here is derived from an EMBL/GenBank/DDBJ whole genome shotgun (WGS) entry which is preliminary data.</text>
</comment>
<sequence>MALFLEAAERFSFYGMLSILLIYLLDIRGLPAPQANLFVGSFNALALVSTLLGSRLGEALLGPTRTVLYGCLIQFTALVLLGLSTTWPMLFLPATATIAVTNGLTRTNMAMLVLRHATKERSADGLATLYTFAVNLGAMFSFLLVPWIGKRYGYAIAFGICATGLFLGAITALLNRHSLGGEPQGGTTTNRAGERPDAGQAVPRAMGEIGLVALFYWIILNFPAGGHWIFWIVTSAIPVFWTVLWHNATVTERPGIILCLILVAEAMFYGIFDEQTTSTFVLYALHNLNRQFSLGGITLFQLDAPQIVAINAGLTMLIGPAFVALYRFLDKKFGTVALSTKYACGSLFIVIGFLILYMNTAGPASGLRAPWGMFGAYAAISVAGLIMNGLGLSVIMTYLAPRVRNMSVAVYYISTGVAMYGGSVLANTMGIRHLHTTASVRDSLSIFHTFFQGFTLLAAAGAVMIILLLPVLRILEKRTRPIPTHQDRYKENETAPN</sequence>